<feature type="domain" description="Beta-lactamase-related" evidence="1">
    <location>
        <begin position="23"/>
        <end position="315"/>
    </location>
</feature>
<dbReference type="EMBL" id="BRXR01000001">
    <property type="protein sequence ID" value="GLC32524.1"/>
    <property type="molecule type" value="Genomic_DNA"/>
</dbReference>
<dbReference type="Pfam" id="PF00144">
    <property type="entry name" value="Beta-lactamase"/>
    <property type="match status" value="1"/>
</dbReference>
<protein>
    <submittedName>
        <fullName evidence="2">Serine hydrolase</fullName>
    </submittedName>
</protein>
<sequence>MKLKTIESYMNKYIKIWPFSGTIGVLSKGKIVFSKSFGMACHEYSIPNNIDTCYSLGSMSKQFTAFLIMLLYEQKKLDIDNPINMYLPKELYIDNRITAHHLLSHTSGLHQFYNWEDDFFQIYDRNTFNRQEFFDKFIKRPLSFEPGSQFEYNNANYNILAWAIENIVGMDFCDALKKYIFQPLGMENTVLDDGHNIIRNKAFPYQMDRNEIVRCQYYNEKFSVGAGAVFSNFADLCKWYYSLKNRVYLSENTYTRFFNENKNGYCYGLNKDNVYGRTRFYHGGDHLGVMTYRQDFYNEDICIVVLSNLECGNNYHIGNAITELLFTGQTEEPKKIPELKLDKSNLSKYEGVYFKDKIVLELGEEGLEFVRFNGDVHHLLYPVGKNVFAKKWYAQTTPYMLTECEDGNFEFFGYVNK</sequence>
<evidence type="ECO:0000313" key="3">
    <source>
        <dbReference type="Proteomes" id="UP001208567"/>
    </source>
</evidence>
<keyword evidence="3" id="KW-1185">Reference proteome</keyword>
<comment type="caution">
    <text evidence="2">The sequence shown here is derived from an EMBL/GenBank/DDBJ whole genome shotgun (WGS) entry which is preliminary data.</text>
</comment>
<dbReference type="PANTHER" id="PTHR46825:SF9">
    <property type="entry name" value="BETA-LACTAMASE-RELATED DOMAIN-CONTAINING PROTEIN"/>
    <property type="match status" value="1"/>
</dbReference>
<dbReference type="InterPro" id="IPR001466">
    <property type="entry name" value="Beta-lactam-related"/>
</dbReference>
<evidence type="ECO:0000259" key="1">
    <source>
        <dbReference type="Pfam" id="PF00144"/>
    </source>
</evidence>
<dbReference type="RefSeq" id="WP_264851834.1">
    <property type="nucleotide sequence ID" value="NZ_BRXR01000001.1"/>
</dbReference>
<organism evidence="2 3">
    <name type="scientific">Clostridium omnivorum</name>
    <dbReference type="NCBI Taxonomy" id="1604902"/>
    <lineage>
        <taxon>Bacteria</taxon>
        <taxon>Bacillati</taxon>
        <taxon>Bacillota</taxon>
        <taxon>Clostridia</taxon>
        <taxon>Eubacteriales</taxon>
        <taxon>Clostridiaceae</taxon>
        <taxon>Clostridium</taxon>
    </lineage>
</organism>
<dbReference type="Gene3D" id="3.40.710.10">
    <property type="entry name" value="DD-peptidase/beta-lactamase superfamily"/>
    <property type="match status" value="1"/>
</dbReference>
<keyword evidence="2" id="KW-0378">Hydrolase</keyword>
<proteinExistence type="predicted"/>
<dbReference type="Proteomes" id="UP001208567">
    <property type="component" value="Unassembled WGS sequence"/>
</dbReference>
<accession>A0ABQ5NBE4</accession>
<dbReference type="PANTHER" id="PTHR46825">
    <property type="entry name" value="D-ALANYL-D-ALANINE-CARBOXYPEPTIDASE/ENDOPEPTIDASE AMPH"/>
    <property type="match status" value="1"/>
</dbReference>
<gene>
    <name evidence="2" type="ORF">bsdE14_39340</name>
</gene>
<name>A0ABQ5NBE4_9CLOT</name>
<dbReference type="InterPro" id="IPR050491">
    <property type="entry name" value="AmpC-like"/>
</dbReference>
<dbReference type="GO" id="GO:0016787">
    <property type="term" value="F:hydrolase activity"/>
    <property type="evidence" value="ECO:0007669"/>
    <property type="project" value="UniProtKB-KW"/>
</dbReference>
<dbReference type="InterPro" id="IPR012338">
    <property type="entry name" value="Beta-lactam/transpept-like"/>
</dbReference>
<reference evidence="2 3" key="1">
    <citation type="journal article" date="2024" name="Int. J. Syst. Evol. Microbiol.">
        <title>Clostridium omnivorum sp. nov., isolated from anoxic soil under the treatment of reductive soil disinfestation.</title>
        <authorList>
            <person name="Ueki A."/>
            <person name="Tonouchi A."/>
            <person name="Kaku N."/>
            <person name="Honma S."/>
            <person name="Ueki K."/>
        </authorList>
    </citation>
    <scope>NUCLEOTIDE SEQUENCE [LARGE SCALE GENOMIC DNA]</scope>
    <source>
        <strain evidence="2 3">E14</strain>
    </source>
</reference>
<dbReference type="SUPFAM" id="SSF56601">
    <property type="entry name" value="beta-lactamase/transpeptidase-like"/>
    <property type="match status" value="1"/>
</dbReference>
<evidence type="ECO:0000313" key="2">
    <source>
        <dbReference type="EMBL" id="GLC32524.1"/>
    </source>
</evidence>